<keyword evidence="2" id="KW-1185">Reference proteome</keyword>
<name>A0AAV4T338_CAEEX</name>
<evidence type="ECO:0000313" key="1">
    <source>
        <dbReference type="EMBL" id="GIY40540.1"/>
    </source>
</evidence>
<dbReference type="EMBL" id="BPLR01010625">
    <property type="protein sequence ID" value="GIY40540.1"/>
    <property type="molecule type" value="Genomic_DNA"/>
</dbReference>
<dbReference type="AlphaFoldDB" id="A0AAV4T338"/>
<dbReference type="Proteomes" id="UP001054945">
    <property type="component" value="Unassembled WGS sequence"/>
</dbReference>
<gene>
    <name evidence="1" type="ORF">CEXT_238431</name>
</gene>
<evidence type="ECO:0000313" key="2">
    <source>
        <dbReference type="Proteomes" id="UP001054945"/>
    </source>
</evidence>
<comment type="caution">
    <text evidence="1">The sequence shown here is derived from an EMBL/GenBank/DDBJ whole genome shotgun (WGS) entry which is preliminary data.</text>
</comment>
<accession>A0AAV4T338</accession>
<protein>
    <submittedName>
        <fullName evidence="1">Uncharacterized protein</fullName>
    </submittedName>
</protein>
<organism evidence="1 2">
    <name type="scientific">Caerostris extrusa</name>
    <name type="common">Bark spider</name>
    <name type="synonym">Caerostris bankana</name>
    <dbReference type="NCBI Taxonomy" id="172846"/>
    <lineage>
        <taxon>Eukaryota</taxon>
        <taxon>Metazoa</taxon>
        <taxon>Ecdysozoa</taxon>
        <taxon>Arthropoda</taxon>
        <taxon>Chelicerata</taxon>
        <taxon>Arachnida</taxon>
        <taxon>Araneae</taxon>
        <taxon>Araneomorphae</taxon>
        <taxon>Entelegynae</taxon>
        <taxon>Araneoidea</taxon>
        <taxon>Araneidae</taxon>
        <taxon>Caerostris</taxon>
    </lineage>
</organism>
<proteinExistence type="predicted"/>
<reference evidence="1 2" key="1">
    <citation type="submission" date="2021-06" db="EMBL/GenBank/DDBJ databases">
        <title>Caerostris extrusa draft genome.</title>
        <authorList>
            <person name="Kono N."/>
            <person name="Arakawa K."/>
        </authorList>
    </citation>
    <scope>NUCLEOTIDE SEQUENCE [LARGE SCALE GENOMIC DNA]</scope>
</reference>
<sequence length="74" mass="8238">MRDNTVCKNSLLSFKVASRLESKLTKPSSTWSGWKLWREAILSCPSVNVSRSVATCIKLLALSTDNRTLVLSHT</sequence>